<dbReference type="InterPro" id="IPR027038">
    <property type="entry name" value="RanGap"/>
</dbReference>
<feature type="transmembrane region" description="Helical" evidence="2">
    <location>
        <begin position="27"/>
        <end position="46"/>
    </location>
</feature>
<feature type="transmembrane region" description="Helical" evidence="2">
    <location>
        <begin position="210"/>
        <end position="233"/>
    </location>
</feature>
<dbReference type="OrthoDB" id="341587at2759"/>
<dbReference type="InterPro" id="IPR001611">
    <property type="entry name" value="Leu-rich_rpt"/>
</dbReference>
<dbReference type="PANTHER" id="PTHR24113:SF15">
    <property type="entry name" value="NACHT DOMAIN-CONTAINING PROTEIN"/>
    <property type="match status" value="1"/>
</dbReference>
<keyword evidence="4" id="KW-1185">Reference proteome</keyword>
<dbReference type="GO" id="GO:0048471">
    <property type="term" value="C:perinuclear region of cytoplasm"/>
    <property type="evidence" value="ECO:0007669"/>
    <property type="project" value="TreeGrafter"/>
</dbReference>
<dbReference type="GO" id="GO:0005096">
    <property type="term" value="F:GTPase activator activity"/>
    <property type="evidence" value="ECO:0007669"/>
    <property type="project" value="InterPro"/>
</dbReference>
<feature type="transmembrane region" description="Helical" evidence="2">
    <location>
        <begin position="143"/>
        <end position="165"/>
    </location>
</feature>
<proteinExistence type="predicted"/>
<name>A0A812MU00_9DINO</name>
<dbReference type="InterPro" id="IPR032675">
    <property type="entry name" value="LRR_dom_sf"/>
</dbReference>
<accession>A0A812MU00</accession>
<dbReference type="GO" id="GO:0005634">
    <property type="term" value="C:nucleus"/>
    <property type="evidence" value="ECO:0007669"/>
    <property type="project" value="TreeGrafter"/>
</dbReference>
<dbReference type="AlphaFoldDB" id="A0A812MU00"/>
<evidence type="ECO:0000256" key="1">
    <source>
        <dbReference type="SAM" id="MobiDB-lite"/>
    </source>
</evidence>
<dbReference type="GO" id="GO:0006913">
    <property type="term" value="P:nucleocytoplasmic transport"/>
    <property type="evidence" value="ECO:0007669"/>
    <property type="project" value="TreeGrafter"/>
</dbReference>
<dbReference type="PANTHER" id="PTHR24113">
    <property type="entry name" value="RAN GTPASE-ACTIVATING PROTEIN 1"/>
    <property type="match status" value="1"/>
</dbReference>
<reference evidence="3" key="1">
    <citation type="submission" date="2021-02" db="EMBL/GenBank/DDBJ databases">
        <authorList>
            <person name="Dougan E. K."/>
            <person name="Rhodes N."/>
            <person name="Thang M."/>
            <person name="Chan C."/>
        </authorList>
    </citation>
    <scope>NUCLEOTIDE SEQUENCE</scope>
</reference>
<dbReference type="SUPFAM" id="SSF52047">
    <property type="entry name" value="RNI-like"/>
    <property type="match status" value="1"/>
</dbReference>
<keyword evidence="2" id="KW-1133">Transmembrane helix</keyword>
<feature type="region of interest" description="Disordered" evidence="1">
    <location>
        <begin position="62"/>
        <end position="99"/>
    </location>
</feature>
<organism evidence="3 4">
    <name type="scientific">Symbiodinium natans</name>
    <dbReference type="NCBI Taxonomy" id="878477"/>
    <lineage>
        <taxon>Eukaryota</taxon>
        <taxon>Sar</taxon>
        <taxon>Alveolata</taxon>
        <taxon>Dinophyceae</taxon>
        <taxon>Suessiales</taxon>
        <taxon>Symbiodiniaceae</taxon>
        <taxon>Symbiodinium</taxon>
    </lineage>
</organism>
<evidence type="ECO:0000313" key="4">
    <source>
        <dbReference type="Proteomes" id="UP000604046"/>
    </source>
</evidence>
<dbReference type="Proteomes" id="UP000604046">
    <property type="component" value="Unassembled WGS sequence"/>
</dbReference>
<dbReference type="EMBL" id="CAJNDS010001580">
    <property type="protein sequence ID" value="CAE7266175.1"/>
    <property type="molecule type" value="Genomic_DNA"/>
</dbReference>
<dbReference type="Pfam" id="PF13516">
    <property type="entry name" value="LRR_6"/>
    <property type="match status" value="1"/>
</dbReference>
<dbReference type="Gene3D" id="3.80.10.10">
    <property type="entry name" value="Ribonuclease Inhibitor"/>
    <property type="match status" value="1"/>
</dbReference>
<keyword evidence="2" id="KW-0472">Membrane</keyword>
<dbReference type="GO" id="GO:0031267">
    <property type="term" value="F:small GTPase binding"/>
    <property type="evidence" value="ECO:0007669"/>
    <property type="project" value="TreeGrafter"/>
</dbReference>
<evidence type="ECO:0000256" key="2">
    <source>
        <dbReference type="SAM" id="Phobius"/>
    </source>
</evidence>
<gene>
    <name evidence="3" type="primary">NLRC3</name>
    <name evidence="3" type="ORF">SNAT2548_LOCUS14077</name>
</gene>
<dbReference type="SMART" id="SM00368">
    <property type="entry name" value="LRR_RI"/>
    <property type="match status" value="2"/>
</dbReference>
<evidence type="ECO:0000313" key="3">
    <source>
        <dbReference type="EMBL" id="CAE7266175.1"/>
    </source>
</evidence>
<protein>
    <submittedName>
        <fullName evidence="3">NLRC3 protein</fullName>
    </submittedName>
</protein>
<feature type="compositionally biased region" description="Low complexity" evidence="1">
    <location>
        <begin position="87"/>
        <end position="99"/>
    </location>
</feature>
<feature type="compositionally biased region" description="Low complexity" evidence="1">
    <location>
        <begin position="71"/>
        <end position="80"/>
    </location>
</feature>
<feature type="transmembrane region" description="Helical" evidence="2">
    <location>
        <begin position="108"/>
        <end position="128"/>
    </location>
</feature>
<comment type="caution">
    <text evidence="3">The sequence shown here is derived from an EMBL/GenBank/DDBJ whole genome shotgun (WGS) entry which is preliminary data.</text>
</comment>
<keyword evidence="2" id="KW-0812">Transmembrane</keyword>
<dbReference type="GO" id="GO:0005829">
    <property type="term" value="C:cytosol"/>
    <property type="evidence" value="ECO:0007669"/>
    <property type="project" value="TreeGrafter"/>
</dbReference>
<sequence>MNSSNATESHVDDVLHMAGIDRRAQEYLPVLAGIAGSTLVLGTAILQIATWRSFRKAEPEHARLPEPEALGAATTGTSTSDVHLTMPSTQQSTPSPVPVSSQRRFRQVLAVFSCTVGLCLGVTVAGIVDSSLSKETGLLWESYVILLSAACLWMLAQASVAAFVLEPGRGYAQTAFAEAMFSGVCPFVSDSFDTLKDVLFGGLCLQSTKVGLHVVGWLSWVYLIIFHLCLMWLDRFLPDLAASHLSVFSIATIGASSPKSNLSWSEKLKVLLAKQLTPTKRWMLLVENVPQAVLAVIYLAVEGGSVLVGLLNLGVPAAQVLTSFFIFPRLQRGLAKFYGQRLDSAIQDGDPTLARKLGTEMDFESKELLWKIARESRLLEPLISARFTQLSDNGHVLVEGSVDDLALSICRQCLMSAMSDLLRRATLWWEDEDLRGQGGLLAAGLNFASQVPWIDRFWIINCELQAEDAAALFQNLASAKLSRLELVGPDKEGRGSARLGQAGAEALARALPDCSRGLEVLKLIRLHIGDSEAAILAGALPGSHLQVLDLDYNDIGDAGALALAKGVQQNETLERLVISGIKVENGGEGLLALQDTCEKRQPPVSLC</sequence>